<reference evidence="4" key="1">
    <citation type="journal article" date="2014" name="Proc. Natl. Acad. Sci. U.S.A.">
        <title>Extensive sampling of basidiomycete genomes demonstrates inadequacy of the white-rot/brown-rot paradigm for wood decay fungi.</title>
        <authorList>
            <person name="Riley R."/>
            <person name="Salamov A.A."/>
            <person name="Brown D.W."/>
            <person name="Nagy L.G."/>
            <person name="Floudas D."/>
            <person name="Held B.W."/>
            <person name="Levasseur A."/>
            <person name="Lombard V."/>
            <person name="Morin E."/>
            <person name="Otillar R."/>
            <person name="Lindquist E.A."/>
            <person name="Sun H."/>
            <person name="LaButti K.M."/>
            <person name="Schmutz J."/>
            <person name="Jabbour D."/>
            <person name="Luo H."/>
            <person name="Baker S.E."/>
            <person name="Pisabarro A.G."/>
            <person name="Walton J.D."/>
            <person name="Blanchette R.A."/>
            <person name="Henrissat B."/>
            <person name="Martin F."/>
            <person name="Cullen D."/>
            <person name="Hibbett D.S."/>
            <person name="Grigoriev I.V."/>
        </authorList>
    </citation>
    <scope>NUCLEOTIDE SEQUENCE [LARGE SCALE GENOMIC DNA]</scope>
    <source>
        <strain evidence="4">FD-172 SS1</strain>
    </source>
</reference>
<evidence type="ECO:0000313" key="3">
    <source>
        <dbReference type="EMBL" id="KDQ20158.1"/>
    </source>
</evidence>
<dbReference type="Proteomes" id="UP000027195">
    <property type="component" value="Unassembled WGS sequence"/>
</dbReference>
<feature type="region of interest" description="Disordered" evidence="1">
    <location>
        <begin position="1"/>
        <end position="50"/>
    </location>
</feature>
<evidence type="ECO:0000313" key="4">
    <source>
        <dbReference type="Proteomes" id="UP000027195"/>
    </source>
</evidence>
<protein>
    <recommendedName>
        <fullName evidence="2">DUF6589 domain-containing protein</fullName>
    </recommendedName>
</protein>
<dbReference type="AlphaFoldDB" id="A0A067MWN3"/>
<evidence type="ECO:0000259" key="2">
    <source>
        <dbReference type="Pfam" id="PF20231"/>
    </source>
</evidence>
<dbReference type="InParanoid" id="A0A067MWN3"/>
<evidence type="ECO:0000256" key="1">
    <source>
        <dbReference type="SAM" id="MobiDB-lite"/>
    </source>
</evidence>
<organism evidence="3 4">
    <name type="scientific">Botryobasidium botryosum (strain FD-172 SS1)</name>
    <dbReference type="NCBI Taxonomy" id="930990"/>
    <lineage>
        <taxon>Eukaryota</taxon>
        <taxon>Fungi</taxon>
        <taxon>Dikarya</taxon>
        <taxon>Basidiomycota</taxon>
        <taxon>Agaricomycotina</taxon>
        <taxon>Agaricomycetes</taxon>
        <taxon>Cantharellales</taxon>
        <taxon>Botryobasidiaceae</taxon>
        <taxon>Botryobasidium</taxon>
    </lineage>
</organism>
<dbReference type="Pfam" id="PF20231">
    <property type="entry name" value="DUF6589"/>
    <property type="match status" value="1"/>
</dbReference>
<accession>A0A067MWN3</accession>
<dbReference type="EMBL" id="KL198018">
    <property type="protein sequence ID" value="KDQ20158.1"/>
    <property type="molecule type" value="Genomic_DNA"/>
</dbReference>
<dbReference type="HOGENOM" id="CLU_007061_0_2_1"/>
<dbReference type="OrthoDB" id="3251235at2759"/>
<sequence length="926" mass="103635">MDISSLLNDESLQAAPSATPVRNRAKLTDARPPAPRSTIKKHLQGSPEADGSRFSQVQAVLACLAEQNLSLASFLDAFLWGDPACTNDTNMRYHRGSFCKDPLLETILENLYDRPRTSTSGSKPVGASAVVQTWALNRVCRTLDSELMKFSATLDDPGLSEQSFGSITMESMSHDLKQLAPSVYSLLQALAQSDAQAVANLRKSPARTITVIACQLAYSRNTLCNKFQQLIALYMKTKSVPSKCMELVHHCGLAMSYSWVTQNITTLRKAAMADLELWLKDNNVFVLHDNIRIVFRVKTQRINNQTHGDNGTAATAVALPQSARTILAQYGELMRPYWAKRQAAFADSSPQPIRMLSIKELTEQLRGAHLREFAIHNVITVLLDSPEFTGYQHCHHHSLQPPAPIRALPTGPNHRTKQWMLGTMPIEEASYSGNEQVVDAVLGQLGLNKGAAKEKLGLGETAIPWGGDQLTDSRLKILKWLHGDDINGFERKDWLLNVFGWFHTLMILAKSVYENHRGSPKDFGLARDINLLGIKGLAATKEKPMFHTVDDFLHLEHTARVQMGWLWAADVSSMDALLQSTPSQLHALAAKIVDERASSAALFNLQEMAERDFALEGSVILLRDLDLYVQVDSSSSTAPIIRVISADPIANDLVFHFTIQLQSSPFIHHIFLLIFYFKGGSNGNYCKMLVEYMQWQLYEAPPEINELIQNHCWLVNPSGRPGHFFPADQLQEHNVNGIKSVHSATSSNVTWSYITKISPAIPILNYIGDHVDKSFSLIHGTRHAEPSPRADLRVLRKSFTDAKMLVYDPRYHATSKLACTDTFLKGLAQIQDTSYLHTWWDERKVFLAHRSTEQEFDAPPDSDTQAMEKRLELDAEIEEDYFAGFGEAQEMDFSYLDELAQTSKLAQAMEEDALARDDTMAQRIDM</sequence>
<dbReference type="InterPro" id="IPR046496">
    <property type="entry name" value="DUF6589"/>
</dbReference>
<dbReference type="STRING" id="930990.A0A067MWN3"/>
<proteinExistence type="predicted"/>
<gene>
    <name evidence="3" type="ORF">BOTBODRAFT_170165</name>
</gene>
<name>A0A067MWN3_BOTB1</name>
<feature type="compositionally biased region" description="Polar residues" evidence="1">
    <location>
        <begin position="1"/>
        <end position="16"/>
    </location>
</feature>
<keyword evidence="4" id="KW-1185">Reference proteome</keyword>
<feature type="domain" description="DUF6589" evidence="2">
    <location>
        <begin position="359"/>
        <end position="783"/>
    </location>
</feature>